<organism evidence="1 2">
    <name type="scientific">Kribbella solani</name>
    <dbReference type="NCBI Taxonomy" id="236067"/>
    <lineage>
        <taxon>Bacteria</taxon>
        <taxon>Bacillati</taxon>
        <taxon>Actinomycetota</taxon>
        <taxon>Actinomycetes</taxon>
        <taxon>Propionibacteriales</taxon>
        <taxon>Kribbellaceae</taxon>
        <taxon>Kribbella</taxon>
    </lineage>
</organism>
<protein>
    <submittedName>
        <fullName evidence="1">Uncharacterized protein</fullName>
    </submittedName>
</protein>
<sequence>MRTSIWSGLQIWENTRRPSFELSATATTRSACSTS</sequence>
<evidence type="ECO:0000313" key="1">
    <source>
        <dbReference type="EMBL" id="MBB5979903.1"/>
    </source>
</evidence>
<gene>
    <name evidence="1" type="ORF">HDA44_003244</name>
</gene>
<comment type="caution">
    <text evidence="1">The sequence shown here is derived from an EMBL/GenBank/DDBJ whole genome shotgun (WGS) entry which is preliminary data.</text>
</comment>
<dbReference type="Proteomes" id="UP000558997">
    <property type="component" value="Unassembled WGS sequence"/>
</dbReference>
<accession>A0A841DML6</accession>
<name>A0A841DML6_9ACTN</name>
<evidence type="ECO:0000313" key="2">
    <source>
        <dbReference type="Proteomes" id="UP000558997"/>
    </source>
</evidence>
<keyword evidence="2" id="KW-1185">Reference proteome</keyword>
<dbReference type="AlphaFoldDB" id="A0A841DML6"/>
<dbReference type="EMBL" id="JACHNF010000001">
    <property type="protein sequence ID" value="MBB5979903.1"/>
    <property type="molecule type" value="Genomic_DNA"/>
</dbReference>
<proteinExistence type="predicted"/>
<reference evidence="1 2" key="1">
    <citation type="submission" date="2020-08" db="EMBL/GenBank/DDBJ databases">
        <title>Sequencing the genomes of 1000 actinobacteria strains.</title>
        <authorList>
            <person name="Klenk H.-P."/>
        </authorList>
    </citation>
    <scope>NUCLEOTIDE SEQUENCE [LARGE SCALE GENOMIC DNA]</scope>
    <source>
        <strain evidence="1 2">DSM 17294</strain>
    </source>
</reference>